<evidence type="ECO:0000256" key="1">
    <source>
        <dbReference type="PROSITE-ProRule" id="PRU00432"/>
    </source>
</evidence>
<evidence type="ECO:0000256" key="2">
    <source>
        <dbReference type="SAM" id="Coils"/>
    </source>
</evidence>
<dbReference type="InterPro" id="IPR001562">
    <property type="entry name" value="Znf_Btk_motif"/>
</dbReference>
<reference evidence="4 5" key="1">
    <citation type="journal article" date="2017" name="Int. J. Parasitol.">
        <title>The genome of the protozoan parasite Cystoisospora suis and a reverse vaccinology approach to identify vaccine candidates.</title>
        <authorList>
            <person name="Palmieri N."/>
            <person name="Shrestha A."/>
            <person name="Ruttkowski B."/>
            <person name="Beck T."/>
            <person name="Vogl C."/>
            <person name="Tomley F."/>
            <person name="Blake D.P."/>
            <person name="Joachim A."/>
        </authorList>
    </citation>
    <scope>NUCLEOTIDE SEQUENCE [LARGE SCALE GENOMIC DNA]</scope>
    <source>
        <strain evidence="4 5">Wien I</strain>
    </source>
</reference>
<keyword evidence="2" id="KW-0175">Coiled coil</keyword>
<dbReference type="RefSeq" id="XP_067917866.1">
    <property type="nucleotide sequence ID" value="XM_068070156.1"/>
</dbReference>
<feature type="coiled-coil region" evidence="2">
    <location>
        <begin position="98"/>
        <end position="188"/>
    </location>
</feature>
<feature type="compositionally biased region" description="Basic and acidic residues" evidence="3">
    <location>
        <begin position="22"/>
        <end position="35"/>
    </location>
</feature>
<evidence type="ECO:0000313" key="4">
    <source>
        <dbReference type="EMBL" id="PHJ16136.1"/>
    </source>
</evidence>
<protein>
    <submittedName>
        <fullName evidence="4">Ankyrin repeat domain containing protein</fullName>
    </submittedName>
</protein>
<feature type="region of interest" description="Disordered" evidence="3">
    <location>
        <begin position="279"/>
        <end position="301"/>
    </location>
</feature>
<dbReference type="PROSITE" id="PS51113">
    <property type="entry name" value="ZF_BTK"/>
    <property type="match status" value="1"/>
</dbReference>
<comment type="caution">
    <text evidence="4">The sequence shown here is derived from an EMBL/GenBank/DDBJ whole genome shotgun (WGS) entry which is preliminary data.</text>
</comment>
<dbReference type="GO" id="GO:0035556">
    <property type="term" value="P:intracellular signal transduction"/>
    <property type="evidence" value="ECO:0007669"/>
    <property type="project" value="InterPro"/>
</dbReference>
<dbReference type="GeneID" id="94433367"/>
<keyword evidence="1" id="KW-0863">Zinc-finger</keyword>
<organism evidence="4 5">
    <name type="scientific">Cystoisospora suis</name>
    <dbReference type="NCBI Taxonomy" id="483139"/>
    <lineage>
        <taxon>Eukaryota</taxon>
        <taxon>Sar</taxon>
        <taxon>Alveolata</taxon>
        <taxon>Apicomplexa</taxon>
        <taxon>Conoidasida</taxon>
        <taxon>Coccidia</taxon>
        <taxon>Eucoccidiorida</taxon>
        <taxon>Eimeriorina</taxon>
        <taxon>Sarcocystidae</taxon>
        <taxon>Cystoisospora</taxon>
    </lineage>
</organism>
<accession>A0A2C6KIG3</accession>
<name>A0A2C6KIG3_9APIC</name>
<dbReference type="Gene3D" id="1.10.287.1490">
    <property type="match status" value="1"/>
</dbReference>
<proteinExistence type="predicted"/>
<keyword evidence="1" id="KW-0862">Zinc</keyword>
<dbReference type="AlphaFoldDB" id="A0A2C6KIG3"/>
<keyword evidence="1" id="KW-0479">Metal-binding</keyword>
<feature type="region of interest" description="Disordered" evidence="3">
    <location>
        <begin position="382"/>
        <end position="424"/>
    </location>
</feature>
<sequence>MRKYLLPMFDVHRVKQEELERHERLGTPVSHKDGHGAQGGTTPRSASPVAPSRTAVLAEMQLSDTLLTELQAAREQICSLRHHLNVSETERNELLEKLEASTSALGKLKVELEQTKQKESFSRLHITQTENDCASLRWQLQQLEALIGQHQAEQSRLSQCVTELRQTNEELSRKLTVTQNTAALLQHEHEVLTEQVRGLSAAAKDLPTVKSLQDGLLFEETVSKAHIDDIQSFSSNLQNECAKLASERTRLLEVKKDLTLQRDRFTAEANRMRRELEDIRQQVSKDTAQQQEEKENLKKERDELEKQLKELMEDRDKLKQRIARFRARRKLFEAQQRTCKNCGKDYEESENYNWSCRTHHSEYGGEMWWCCGKLGKNAPGCRFSKHESKDDDEELDAEEKLEKEAANQCPKDPNPRAGGADVNAKEELRRLEILGNQERSQQKRQSGFGMAVELADKFGYEGLRDDFDDSDIFMDLRSAPSSRAASFAVRMDTEGRTTAFDPPGEPLPHAVADATADTQSRLK</sequence>
<dbReference type="EMBL" id="MIGC01006588">
    <property type="protein sequence ID" value="PHJ16136.1"/>
    <property type="molecule type" value="Genomic_DNA"/>
</dbReference>
<dbReference type="Proteomes" id="UP000221165">
    <property type="component" value="Unassembled WGS sequence"/>
</dbReference>
<evidence type="ECO:0000256" key="3">
    <source>
        <dbReference type="SAM" id="MobiDB-lite"/>
    </source>
</evidence>
<feature type="compositionally biased region" description="Basic and acidic residues" evidence="3">
    <location>
        <begin position="291"/>
        <end position="301"/>
    </location>
</feature>
<keyword evidence="5" id="KW-1185">Reference proteome</keyword>
<dbReference type="VEuPathDB" id="ToxoDB:CSUI_010049"/>
<feature type="region of interest" description="Disordered" evidence="3">
    <location>
        <begin position="22"/>
        <end position="51"/>
    </location>
</feature>
<dbReference type="GO" id="GO:0008270">
    <property type="term" value="F:zinc ion binding"/>
    <property type="evidence" value="ECO:0007669"/>
    <property type="project" value="UniProtKB-KW"/>
</dbReference>
<feature type="region of interest" description="Disordered" evidence="3">
    <location>
        <begin position="495"/>
        <end position="523"/>
    </location>
</feature>
<gene>
    <name evidence="4" type="ORF">CSUI_010049</name>
</gene>
<dbReference type="OrthoDB" id="449302at2759"/>
<evidence type="ECO:0000313" key="5">
    <source>
        <dbReference type="Proteomes" id="UP000221165"/>
    </source>
</evidence>